<keyword evidence="3" id="KW-0325">Glycoprotein</keyword>
<dbReference type="Pfam" id="PF01839">
    <property type="entry name" value="FG-GAP"/>
    <property type="match status" value="2"/>
</dbReference>
<evidence type="ECO:0000313" key="5">
    <source>
        <dbReference type="EMBL" id="MDI3402318.1"/>
    </source>
</evidence>
<evidence type="ECO:0000256" key="3">
    <source>
        <dbReference type="ARBA" id="ARBA00023180"/>
    </source>
</evidence>
<sequence length="219" mass="21350">MTTGDFDNDGYDGYDGYDDIVVGQPIASEATGSTDSATGHSGGQVTVKLGKPGGLYYRGDATTFHQDTAGVPGAAEAGDSMGASIVVRDTDGDGTPDIVTGLPGEDLTKDGTARKDAGTALVLRLAASADGITVASAESLHQGTGGIGGAPESGDRFGSAVAAGDLSGTGATDLAIGAPGENSGDGTIVHRTPSGTATYIGRTTIDTAKGGELGSVLAP</sequence>
<dbReference type="SUPFAM" id="SSF69318">
    <property type="entry name" value="Integrin alpha N-terminal domain"/>
    <property type="match status" value="1"/>
</dbReference>
<reference evidence="5 6" key="1">
    <citation type="submission" date="2023-05" db="EMBL/GenBank/DDBJ databases">
        <title>Draft genome sequence of Streptomyces sp. B-S-A6 isolated from a cave soil in Thailand.</title>
        <authorList>
            <person name="Chamroensaksri N."/>
            <person name="Muangham S."/>
        </authorList>
    </citation>
    <scope>NUCLEOTIDE SEQUENCE [LARGE SCALE GENOMIC DNA]</scope>
    <source>
        <strain evidence="5 6">B-S-A6</strain>
    </source>
</reference>
<keyword evidence="2" id="KW-0677">Repeat</keyword>
<dbReference type="PROSITE" id="PS51470">
    <property type="entry name" value="FG_GAP"/>
    <property type="match status" value="1"/>
</dbReference>
<dbReference type="InterPro" id="IPR028994">
    <property type="entry name" value="Integrin_alpha_N"/>
</dbReference>
<evidence type="ECO:0000256" key="2">
    <source>
        <dbReference type="ARBA" id="ARBA00022737"/>
    </source>
</evidence>
<keyword evidence="6" id="KW-1185">Reference proteome</keyword>
<dbReference type="RefSeq" id="WP_282540280.1">
    <property type="nucleotide sequence ID" value="NZ_JASCIQ010000001.1"/>
</dbReference>
<organism evidence="5 6">
    <name type="scientific">Streptomyces cavernicola</name>
    <dbReference type="NCBI Taxonomy" id="3043613"/>
    <lineage>
        <taxon>Bacteria</taxon>
        <taxon>Bacillati</taxon>
        <taxon>Actinomycetota</taxon>
        <taxon>Actinomycetes</taxon>
        <taxon>Kitasatosporales</taxon>
        <taxon>Streptomycetaceae</taxon>
        <taxon>Streptomyces</taxon>
    </lineage>
</organism>
<accession>A0ABT6S2J8</accession>
<dbReference type="EMBL" id="JASCIQ010000001">
    <property type="protein sequence ID" value="MDI3402318.1"/>
    <property type="molecule type" value="Genomic_DNA"/>
</dbReference>
<evidence type="ECO:0000256" key="4">
    <source>
        <dbReference type="SAM" id="MobiDB-lite"/>
    </source>
</evidence>
<evidence type="ECO:0000256" key="1">
    <source>
        <dbReference type="ARBA" id="ARBA00022729"/>
    </source>
</evidence>
<comment type="caution">
    <text evidence="5">The sequence shown here is derived from an EMBL/GenBank/DDBJ whole genome shotgun (WGS) entry which is preliminary data.</text>
</comment>
<evidence type="ECO:0000313" key="6">
    <source>
        <dbReference type="Proteomes" id="UP001223978"/>
    </source>
</evidence>
<protein>
    <submittedName>
        <fullName evidence="5">FG-GAP repeat protein</fullName>
    </submittedName>
</protein>
<dbReference type="InterPro" id="IPR013517">
    <property type="entry name" value="FG-GAP"/>
</dbReference>
<proteinExistence type="predicted"/>
<gene>
    <name evidence="5" type="ORF">QIS96_00505</name>
</gene>
<dbReference type="SMART" id="SM00191">
    <property type="entry name" value="Int_alpha"/>
    <property type="match status" value="2"/>
</dbReference>
<dbReference type="Proteomes" id="UP001223978">
    <property type="component" value="Unassembled WGS sequence"/>
</dbReference>
<name>A0ABT6S2J8_9ACTN</name>
<dbReference type="InterPro" id="IPR013519">
    <property type="entry name" value="Int_alpha_beta-p"/>
</dbReference>
<keyword evidence="1" id="KW-0732">Signal</keyword>
<feature type="region of interest" description="Disordered" evidence="4">
    <location>
        <begin position="90"/>
        <end position="111"/>
    </location>
</feature>
<dbReference type="Gene3D" id="2.130.10.130">
    <property type="entry name" value="Integrin alpha, N-terminal"/>
    <property type="match status" value="2"/>
</dbReference>